<evidence type="ECO:0000259" key="17">
    <source>
        <dbReference type="PROSITE" id="PS51918"/>
    </source>
</evidence>
<comment type="subcellular location">
    <subcellularLocation>
        <location evidence="14">Cytoplasm</location>
    </subcellularLocation>
</comment>
<feature type="binding site" evidence="14">
    <location>
        <position position="181"/>
    </location>
    <ligand>
        <name>[4Fe-4S] cluster</name>
        <dbReference type="ChEBI" id="CHEBI:49883"/>
        <label>2</label>
        <note>4Fe-4S-S-AdoMet</note>
    </ligand>
</feature>
<keyword evidence="7 14" id="KW-0479">Metal-binding</keyword>
<comment type="caution">
    <text evidence="18">The sequence shown here is derived from an EMBL/GenBank/DDBJ whole genome shotgun (WGS) entry which is preliminary data.</text>
</comment>
<dbReference type="HAMAP" id="MF_01864">
    <property type="entry name" value="tRNA_metthiotr_MiaB"/>
    <property type="match status" value="1"/>
</dbReference>
<dbReference type="Gene3D" id="3.40.50.12160">
    <property type="entry name" value="Methylthiotransferase, N-terminal domain"/>
    <property type="match status" value="1"/>
</dbReference>
<feature type="binding site" evidence="14">
    <location>
        <position position="29"/>
    </location>
    <ligand>
        <name>[4Fe-4S] cluster</name>
        <dbReference type="ChEBI" id="CHEBI:49883"/>
        <label>1</label>
    </ligand>
</feature>
<dbReference type="EC" id="2.8.4.3" evidence="10 14"/>
<dbReference type="NCBIfam" id="TIGR01574">
    <property type="entry name" value="miaB-methiolase"/>
    <property type="match status" value="1"/>
</dbReference>
<gene>
    <name evidence="14" type="primary">miaB</name>
    <name evidence="18" type="ORF">DFR50_15022</name>
</gene>
<dbReference type="InterPro" id="IPR006463">
    <property type="entry name" value="MiaB_methiolase"/>
</dbReference>
<comment type="function">
    <text evidence="1 14">Catalyzes the methylthiolation of N6-(dimethylallyl)adenosine (i(6)A), leading to the formation of 2-methylthio-N6-(dimethylallyl)adenosine (ms(2)i(6)A) at position 37 in tRNAs that read codons beginning with uridine.</text>
</comment>
<comment type="cofactor">
    <cofactor evidence="14">
        <name>[4Fe-4S] cluster</name>
        <dbReference type="ChEBI" id="CHEBI:49883"/>
    </cofactor>
    <text evidence="14">Binds 2 [4Fe-4S] clusters. One cluster is coordinated with 3 cysteines and an exchangeable S-adenosyl-L-methionine.</text>
</comment>
<dbReference type="SFLD" id="SFLDG01061">
    <property type="entry name" value="methylthiotransferase"/>
    <property type="match status" value="1"/>
</dbReference>
<evidence type="ECO:0000256" key="10">
    <source>
        <dbReference type="ARBA" id="ARBA00033765"/>
    </source>
</evidence>
<feature type="domain" description="Radical SAM core" evidence="17">
    <location>
        <begin position="167"/>
        <end position="402"/>
    </location>
</feature>
<dbReference type="InterPro" id="IPR007197">
    <property type="entry name" value="rSAM"/>
</dbReference>
<keyword evidence="6 14" id="KW-0819">tRNA processing</keyword>
<evidence type="ECO:0000259" key="16">
    <source>
        <dbReference type="PROSITE" id="PS51449"/>
    </source>
</evidence>
<dbReference type="InterPro" id="IPR002792">
    <property type="entry name" value="TRAM_dom"/>
</dbReference>
<dbReference type="Pfam" id="PF01938">
    <property type="entry name" value="TRAM"/>
    <property type="match status" value="1"/>
</dbReference>
<comment type="subunit">
    <text evidence="14">Monomer.</text>
</comment>
<feature type="domain" description="TRAM" evidence="15">
    <location>
        <begin position="402"/>
        <end position="464"/>
    </location>
</feature>
<keyword evidence="5 14" id="KW-0949">S-adenosyl-L-methionine</keyword>
<dbReference type="Pfam" id="PF00919">
    <property type="entry name" value="UPF0004"/>
    <property type="match status" value="1"/>
</dbReference>
<dbReference type="Pfam" id="PF04055">
    <property type="entry name" value="Radical_SAM"/>
    <property type="match status" value="1"/>
</dbReference>
<dbReference type="SFLD" id="SFLDG01082">
    <property type="entry name" value="B12-binding_domain_containing"/>
    <property type="match status" value="1"/>
</dbReference>
<organism evidence="18 19">
    <name type="scientific">Roseiarcus fermentans</name>
    <dbReference type="NCBI Taxonomy" id="1473586"/>
    <lineage>
        <taxon>Bacteria</taxon>
        <taxon>Pseudomonadati</taxon>
        <taxon>Pseudomonadota</taxon>
        <taxon>Alphaproteobacteria</taxon>
        <taxon>Hyphomicrobiales</taxon>
        <taxon>Roseiarcaceae</taxon>
        <taxon>Roseiarcus</taxon>
    </lineage>
</organism>
<dbReference type="InterPro" id="IPR020612">
    <property type="entry name" value="Methylthiotransferase_CS"/>
</dbReference>
<dbReference type="InterPro" id="IPR006638">
    <property type="entry name" value="Elp3/MiaA/NifB-like_rSAM"/>
</dbReference>
<evidence type="ECO:0000313" key="18">
    <source>
        <dbReference type="EMBL" id="RBP02689.1"/>
    </source>
</evidence>
<proteinExistence type="inferred from homology"/>
<evidence type="ECO:0000256" key="3">
    <source>
        <dbReference type="ARBA" id="ARBA00022490"/>
    </source>
</evidence>
<dbReference type="GO" id="GO:0005829">
    <property type="term" value="C:cytosol"/>
    <property type="evidence" value="ECO:0007669"/>
    <property type="project" value="TreeGrafter"/>
</dbReference>
<dbReference type="EMBL" id="QNRK01000050">
    <property type="protein sequence ID" value="RBP02689.1"/>
    <property type="molecule type" value="Genomic_DNA"/>
</dbReference>
<dbReference type="GO" id="GO:0035597">
    <property type="term" value="F:tRNA-2-methylthio-N(6)-dimethylallyladenosine(37) synthase activity"/>
    <property type="evidence" value="ECO:0007669"/>
    <property type="project" value="UniProtKB-EC"/>
</dbReference>
<comment type="catalytic activity">
    <reaction evidence="14">
        <text>N(6)-dimethylallyladenosine(37) in tRNA + (sulfur carrier)-SH + AH2 + 2 S-adenosyl-L-methionine = 2-methylsulfanyl-N(6)-dimethylallyladenosine(37) in tRNA + (sulfur carrier)-H + 5'-deoxyadenosine + L-methionine + A + S-adenosyl-L-homocysteine + 2 H(+)</text>
        <dbReference type="Rhea" id="RHEA:37067"/>
        <dbReference type="Rhea" id="RHEA-COMP:10375"/>
        <dbReference type="Rhea" id="RHEA-COMP:10376"/>
        <dbReference type="Rhea" id="RHEA-COMP:14737"/>
        <dbReference type="Rhea" id="RHEA-COMP:14739"/>
        <dbReference type="ChEBI" id="CHEBI:13193"/>
        <dbReference type="ChEBI" id="CHEBI:15378"/>
        <dbReference type="ChEBI" id="CHEBI:17319"/>
        <dbReference type="ChEBI" id="CHEBI:17499"/>
        <dbReference type="ChEBI" id="CHEBI:29917"/>
        <dbReference type="ChEBI" id="CHEBI:57844"/>
        <dbReference type="ChEBI" id="CHEBI:57856"/>
        <dbReference type="ChEBI" id="CHEBI:59789"/>
        <dbReference type="ChEBI" id="CHEBI:64428"/>
        <dbReference type="ChEBI" id="CHEBI:74415"/>
        <dbReference type="ChEBI" id="CHEBI:74417"/>
        <dbReference type="EC" id="2.8.4.3"/>
    </reaction>
</comment>
<evidence type="ECO:0000256" key="2">
    <source>
        <dbReference type="ARBA" id="ARBA00022485"/>
    </source>
</evidence>
<keyword evidence="3 14" id="KW-0963">Cytoplasm</keyword>
<evidence type="ECO:0000256" key="9">
    <source>
        <dbReference type="ARBA" id="ARBA00023014"/>
    </source>
</evidence>
<comment type="similarity">
    <text evidence="14">Belongs to the methylthiotransferase family. MiaB subfamily.</text>
</comment>
<keyword evidence="19" id="KW-1185">Reference proteome</keyword>
<dbReference type="PROSITE" id="PS51449">
    <property type="entry name" value="MTTASE_N"/>
    <property type="match status" value="1"/>
</dbReference>
<evidence type="ECO:0000256" key="8">
    <source>
        <dbReference type="ARBA" id="ARBA00023004"/>
    </source>
</evidence>
<dbReference type="InterPro" id="IPR023404">
    <property type="entry name" value="rSAM_horseshoe"/>
</dbReference>
<evidence type="ECO:0000313" key="19">
    <source>
        <dbReference type="Proteomes" id="UP000253529"/>
    </source>
</evidence>
<keyword evidence="4 14" id="KW-0808">Transferase</keyword>
<dbReference type="InterPro" id="IPR038135">
    <property type="entry name" value="Methylthiotransferase_N_sf"/>
</dbReference>
<feature type="binding site" evidence="14">
    <location>
        <position position="188"/>
    </location>
    <ligand>
        <name>[4Fe-4S] cluster</name>
        <dbReference type="ChEBI" id="CHEBI:49883"/>
        <label>2</label>
        <note>4Fe-4S-S-AdoMet</note>
    </ligand>
</feature>
<reference evidence="18 19" key="1">
    <citation type="submission" date="2018-06" db="EMBL/GenBank/DDBJ databases">
        <title>Genomic Encyclopedia of Type Strains, Phase IV (KMG-IV): sequencing the most valuable type-strain genomes for metagenomic binning, comparative biology and taxonomic classification.</title>
        <authorList>
            <person name="Goeker M."/>
        </authorList>
    </citation>
    <scope>NUCLEOTIDE SEQUENCE [LARGE SCALE GENOMIC DNA]</scope>
    <source>
        <strain evidence="18 19">DSM 24875</strain>
    </source>
</reference>
<evidence type="ECO:0000256" key="4">
    <source>
        <dbReference type="ARBA" id="ARBA00022679"/>
    </source>
</evidence>
<dbReference type="SMART" id="SM00729">
    <property type="entry name" value="Elp3"/>
    <property type="match status" value="1"/>
</dbReference>
<dbReference type="Proteomes" id="UP000253529">
    <property type="component" value="Unassembled WGS sequence"/>
</dbReference>
<feature type="binding site" evidence="14">
    <location>
        <position position="185"/>
    </location>
    <ligand>
        <name>[4Fe-4S] cluster</name>
        <dbReference type="ChEBI" id="CHEBI:49883"/>
        <label>2</label>
        <note>4Fe-4S-S-AdoMet</note>
    </ligand>
</feature>
<dbReference type="GO" id="GO:0046872">
    <property type="term" value="F:metal ion binding"/>
    <property type="evidence" value="ECO:0007669"/>
    <property type="project" value="UniProtKB-KW"/>
</dbReference>
<evidence type="ECO:0000256" key="5">
    <source>
        <dbReference type="ARBA" id="ARBA00022691"/>
    </source>
</evidence>
<dbReference type="FunFam" id="3.40.50.12160:FF:000003">
    <property type="entry name" value="CDK5 regulatory subunit-associated protein 1"/>
    <property type="match status" value="1"/>
</dbReference>
<dbReference type="InterPro" id="IPR013848">
    <property type="entry name" value="Methylthiotransferase_N"/>
</dbReference>
<dbReference type="PANTHER" id="PTHR43020:SF2">
    <property type="entry name" value="MITOCHONDRIAL TRNA METHYLTHIOTRANSFERASE CDK5RAP1"/>
    <property type="match status" value="1"/>
</dbReference>
<dbReference type="PROSITE" id="PS50926">
    <property type="entry name" value="TRAM"/>
    <property type="match status" value="1"/>
</dbReference>
<dbReference type="AlphaFoldDB" id="A0A366EMH8"/>
<evidence type="ECO:0000256" key="12">
    <source>
        <dbReference type="ARBA" id="ARBA00080698"/>
    </source>
</evidence>
<accession>A0A366EMH8</accession>
<feature type="binding site" evidence="14">
    <location>
        <position position="65"/>
    </location>
    <ligand>
        <name>[4Fe-4S] cluster</name>
        <dbReference type="ChEBI" id="CHEBI:49883"/>
        <label>1</label>
    </ligand>
</feature>
<dbReference type="FunFam" id="3.80.30.20:FF:000001">
    <property type="entry name" value="tRNA-2-methylthio-N(6)-dimethylallyladenosine synthase 2"/>
    <property type="match status" value="1"/>
</dbReference>
<dbReference type="PROSITE" id="PS51918">
    <property type="entry name" value="RADICAL_SAM"/>
    <property type="match status" value="1"/>
</dbReference>
<evidence type="ECO:0000256" key="6">
    <source>
        <dbReference type="ARBA" id="ARBA00022694"/>
    </source>
</evidence>
<evidence type="ECO:0000256" key="13">
    <source>
        <dbReference type="ARBA" id="ARBA00081141"/>
    </source>
</evidence>
<dbReference type="InterPro" id="IPR005839">
    <property type="entry name" value="Methylthiotransferase"/>
</dbReference>
<evidence type="ECO:0000256" key="7">
    <source>
        <dbReference type="ARBA" id="ARBA00022723"/>
    </source>
</evidence>
<dbReference type="SUPFAM" id="SSF102114">
    <property type="entry name" value="Radical SAM enzymes"/>
    <property type="match status" value="1"/>
</dbReference>
<sequence length="477" mass="51373">MSETPLLDDPRPAAQRARAPRAFVKSFGCQMNVYDSQRMADLAAVEGYGEAATAEDADLIVLNTCHIRERASEKIYSELGKLRELKDKRGKVGRRTTIVVAGCVAQAEGAEILRRQPAVDIVVGPQSYHRLPQLLRAAEARSGVVDTDFPAEDKFAHLPPSAPAAVARRGVAAFVTVQEGCDKFCSFCVVPYTRGAEASRPVESIVAEIGRLTKAGVREVVLIGQNVNAYHGLDAAEERVGLAALIARAAAVPGVRRVRYATSHPNDMTDDLIAAHASVEALAPYLHLPVQSGSDRILLSMNRRHLASDYLAIVDRVRQARPDIALSSDFIVGYPGESDADFAATLALVRAVGFASSYAFKFSARPGTPAAEMAGQVDDTVKAERLAELQALLEHQKQTFNRACVGRRLEVLFEKPGRHDGQAIGRSPYQQAVFAEAPLSLTGAVAQVEIVDVRPNSLHGRVVSPASQEQDLISRAG</sequence>
<evidence type="ECO:0000256" key="1">
    <source>
        <dbReference type="ARBA" id="ARBA00003234"/>
    </source>
</evidence>
<dbReference type="InterPro" id="IPR058240">
    <property type="entry name" value="rSAM_sf"/>
</dbReference>
<dbReference type="PROSITE" id="PS01278">
    <property type="entry name" value="MTTASE_RADICAL"/>
    <property type="match status" value="1"/>
</dbReference>
<dbReference type="GO" id="GO:0051539">
    <property type="term" value="F:4 iron, 4 sulfur cluster binding"/>
    <property type="evidence" value="ECO:0007669"/>
    <property type="project" value="UniProtKB-UniRule"/>
</dbReference>
<keyword evidence="8 14" id="KW-0408">Iron</keyword>
<evidence type="ECO:0000256" key="11">
    <source>
        <dbReference type="ARBA" id="ARBA00068570"/>
    </source>
</evidence>
<dbReference type="SFLD" id="SFLDS00029">
    <property type="entry name" value="Radical_SAM"/>
    <property type="match status" value="1"/>
</dbReference>
<protein>
    <recommendedName>
        <fullName evidence="11 14">tRNA-2-methylthio-N(6)-dimethylallyladenosine synthase</fullName>
        <ecNumber evidence="10 14">2.8.4.3</ecNumber>
    </recommendedName>
    <alternativeName>
        <fullName evidence="13 14">(Dimethylallyl)adenosine tRNA methylthiotransferase MiaB</fullName>
    </alternativeName>
    <alternativeName>
        <fullName evidence="12 14">tRNA-i(6)A37 methylthiotransferase</fullName>
    </alternativeName>
</protein>
<dbReference type="SFLD" id="SFLDF00273">
    <property type="entry name" value="(dimethylallyl)adenosine_tRNA"/>
    <property type="match status" value="1"/>
</dbReference>
<dbReference type="PANTHER" id="PTHR43020">
    <property type="entry name" value="CDK5 REGULATORY SUBUNIT-ASSOCIATED PROTEIN 1"/>
    <property type="match status" value="1"/>
</dbReference>
<keyword evidence="2 14" id="KW-0004">4Fe-4S</keyword>
<dbReference type="NCBIfam" id="TIGR00089">
    <property type="entry name" value="MiaB/RimO family radical SAM methylthiotransferase"/>
    <property type="match status" value="1"/>
</dbReference>
<evidence type="ECO:0000259" key="15">
    <source>
        <dbReference type="PROSITE" id="PS50926"/>
    </source>
</evidence>
<feature type="domain" description="MTTase N-terminal" evidence="16">
    <location>
        <begin position="20"/>
        <end position="140"/>
    </location>
</feature>
<feature type="binding site" evidence="14">
    <location>
        <position position="103"/>
    </location>
    <ligand>
        <name>[4Fe-4S] cluster</name>
        <dbReference type="ChEBI" id="CHEBI:49883"/>
        <label>1</label>
    </ligand>
</feature>
<keyword evidence="9 14" id="KW-0411">Iron-sulfur</keyword>
<name>A0A366EMH8_9HYPH</name>
<dbReference type="Gene3D" id="3.80.30.20">
    <property type="entry name" value="tm_1862 like domain"/>
    <property type="match status" value="1"/>
</dbReference>
<evidence type="ECO:0000256" key="14">
    <source>
        <dbReference type="HAMAP-Rule" id="MF_01864"/>
    </source>
</evidence>